<dbReference type="Pfam" id="PF00005">
    <property type="entry name" value="ABC_tran"/>
    <property type="match status" value="2"/>
</dbReference>
<feature type="compositionally biased region" description="Polar residues" evidence="14">
    <location>
        <begin position="826"/>
        <end position="835"/>
    </location>
</feature>
<dbReference type="SMART" id="SM00906">
    <property type="entry name" value="Fungal_trans"/>
    <property type="match status" value="1"/>
</dbReference>
<dbReference type="InterPro" id="IPR036640">
    <property type="entry name" value="ABC1_TM_sf"/>
</dbReference>
<dbReference type="FunFam" id="1.20.1560.10:FF:000066">
    <property type="entry name" value="ABC multidrug transporter (Eurofung)"/>
    <property type="match status" value="1"/>
</dbReference>
<keyword evidence="3" id="KW-0813">Transport</keyword>
<dbReference type="PROSITE" id="PS50893">
    <property type="entry name" value="ABC_TRANSPORTER_2"/>
    <property type="match status" value="2"/>
</dbReference>
<keyword evidence="4" id="KW-1003">Cell membrane</keyword>
<feature type="transmembrane region" description="Helical" evidence="15">
    <location>
        <begin position="110"/>
        <end position="129"/>
    </location>
</feature>
<evidence type="ECO:0000256" key="7">
    <source>
        <dbReference type="ARBA" id="ARBA00022840"/>
    </source>
</evidence>
<dbReference type="GeneID" id="26802810"/>
<feature type="domain" description="ABC transmembrane type-1" evidence="17">
    <location>
        <begin position="929"/>
        <end position="1127"/>
    </location>
</feature>
<dbReference type="Gene3D" id="1.20.1560.10">
    <property type="entry name" value="ABC transporter type 1, transmembrane domain"/>
    <property type="match status" value="2"/>
</dbReference>
<feature type="region of interest" description="Disordered" evidence="14">
    <location>
        <begin position="800"/>
        <end position="835"/>
    </location>
</feature>
<keyword evidence="6" id="KW-0547">Nucleotide-binding</keyword>
<evidence type="ECO:0000259" key="16">
    <source>
        <dbReference type="PROSITE" id="PS50893"/>
    </source>
</evidence>
<feature type="compositionally biased region" description="Polar residues" evidence="14">
    <location>
        <begin position="800"/>
        <end position="818"/>
    </location>
</feature>
<feature type="region of interest" description="Disordered" evidence="14">
    <location>
        <begin position="1549"/>
        <end position="1568"/>
    </location>
</feature>
<evidence type="ECO:0000256" key="14">
    <source>
        <dbReference type="SAM" id="MobiDB-lite"/>
    </source>
</evidence>
<dbReference type="InterPro" id="IPR044726">
    <property type="entry name" value="ABCC_6TM_D2"/>
</dbReference>
<feature type="domain" description="ABC transmembrane type-1" evidence="17">
    <location>
        <begin position="248"/>
        <end position="522"/>
    </location>
</feature>
<comment type="subcellular location">
    <subcellularLocation>
        <location evidence="1">Cell membrane</location>
        <topology evidence="1">Multi-pass membrane protein</topology>
    </subcellularLocation>
</comment>
<evidence type="ECO:0000259" key="17">
    <source>
        <dbReference type="PROSITE" id="PS50929"/>
    </source>
</evidence>
<dbReference type="GO" id="GO:0140359">
    <property type="term" value="F:ABC-type transporter activity"/>
    <property type="evidence" value="ECO:0007669"/>
    <property type="project" value="InterPro"/>
</dbReference>
<keyword evidence="5 15" id="KW-0812">Transmembrane</keyword>
<name>A0A0L1JFB1_ASPN3</name>
<dbReference type="Gene3D" id="3.40.50.300">
    <property type="entry name" value="P-loop containing nucleotide triphosphate hydrolases"/>
    <property type="match status" value="2"/>
</dbReference>
<dbReference type="InterPro" id="IPR044746">
    <property type="entry name" value="ABCC_6TM_D1"/>
</dbReference>
<keyword evidence="8 15" id="KW-1133">Transmembrane helix</keyword>
<dbReference type="InterPro" id="IPR003593">
    <property type="entry name" value="AAA+_ATPase"/>
</dbReference>
<dbReference type="GO" id="GO:0006351">
    <property type="term" value="P:DNA-templated transcription"/>
    <property type="evidence" value="ECO:0007669"/>
    <property type="project" value="InterPro"/>
</dbReference>
<feature type="compositionally biased region" description="Polar residues" evidence="14">
    <location>
        <begin position="1444"/>
        <end position="1462"/>
    </location>
</feature>
<keyword evidence="12" id="KW-0325">Glycoprotein</keyword>
<dbReference type="PROSITE" id="PS00211">
    <property type="entry name" value="ABC_TRANSPORTER_1"/>
    <property type="match status" value="2"/>
</dbReference>
<keyword evidence="7" id="KW-0067">ATP-binding</keyword>
<evidence type="ECO:0000256" key="5">
    <source>
        <dbReference type="ARBA" id="ARBA00022692"/>
    </source>
</evidence>
<protein>
    <submittedName>
        <fullName evidence="18">Uncharacterized protein</fullName>
    </submittedName>
</protein>
<dbReference type="OrthoDB" id="3266505at2759"/>
<feature type="transmembrane region" description="Helical" evidence="15">
    <location>
        <begin position="379"/>
        <end position="398"/>
    </location>
</feature>
<comment type="similarity">
    <text evidence="2">Belongs to the ABC transporter superfamily. ABCC family. Conjugate transporter (TC 3.A.1.208) subfamily.</text>
</comment>
<dbReference type="InterPro" id="IPR027417">
    <property type="entry name" value="P-loop_NTPase"/>
</dbReference>
<dbReference type="PROSITE" id="PS50929">
    <property type="entry name" value="ABC_TM1F"/>
    <property type="match status" value="2"/>
</dbReference>
<dbReference type="SMART" id="SM00382">
    <property type="entry name" value="AAA"/>
    <property type="match status" value="2"/>
</dbReference>
<dbReference type="PANTHER" id="PTHR24223:SF399">
    <property type="entry name" value="ABC TRANSPORTER ATNG"/>
    <property type="match status" value="1"/>
</dbReference>
<dbReference type="Pfam" id="PF04082">
    <property type="entry name" value="Fungal_trans"/>
    <property type="match status" value="1"/>
</dbReference>
<dbReference type="PANTHER" id="PTHR24223">
    <property type="entry name" value="ATP-BINDING CASSETTE SUB-FAMILY C"/>
    <property type="match status" value="1"/>
</dbReference>
<dbReference type="EMBL" id="JNOM01000014">
    <property type="protein sequence ID" value="KNG90387.1"/>
    <property type="molecule type" value="Genomic_DNA"/>
</dbReference>
<dbReference type="InterPro" id="IPR003439">
    <property type="entry name" value="ABC_transporter-like_ATP-bd"/>
</dbReference>
<feature type="transmembrane region" description="Helical" evidence="15">
    <location>
        <begin position="281"/>
        <end position="301"/>
    </location>
</feature>
<keyword evidence="11" id="KW-0804">Transcription</keyword>
<reference evidence="18 19" key="1">
    <citation type="submission" date="2014-06" db="EMBL/GenBank/DDBJ databases">
        <title>The Genome of the Aflatoxigenic Filamentous Fungus Aspergillus nomius.</title>
        <authorList>
            <person name="Moore M.G."/>
            <person name="Shannon B.M."/>
            <person name="Brian M.M."/>
        </authorList>
    </citation>
    <scope>NUCLEOTIDE SEQUENCE [LARGE SCALE GENOMIC DNA]</scope>
    <source>
        <strain evidence="18 19">NRRL 13137</strain>
    </source>
</reference>
<organism evidence="18 19">
    <name type="scientific">Aspergillus nomiae NRRL (strain ATCC 15546 / NRRL 13137 / CBS 260.88 / M93)</name>
    <dbReference type="NCBI Taxonomy" id="1509407"/>
    <lineage>
        <taxon>Eukaryota</taxon>
        <taxon>Fungi</taxon>
        <taxon>Dikarya</taxon>
        <taxon>Ascomycota</taxon>
        <taxon>Pezizomycotina</taxon>
        <taxon>Eurotiomycetes</taxon>
        <taxon>Eurotiomycetidae</taxon>
        <taxon>Eurotiales</taxon>
        <taxon>Aspergillaceae</taxon>
        <taxon>Aspergillus</taxon>
        <taxon>Aspergillus subgen. Circumdati</taxon>
    </lineage>
</organism>
<dbReference type="CDD" id="cd18580">
    <property type="entry name" value="ABC_6TM_ABCC_D2"/>
    <property type="match status" value="1"/>
</dbReference>
<evidence type="ECO:0000313" key="19">
    <source>
        <dbReference type="Proteomes" id="UP000037505"/>
    </source>
</evidence>
<dbReference type="SUPFAM" id="SSF90123">
    <property type="entry name" value="ABC transporter transmembrane region"/>
    <property type="match status" value="2"/>
</dbReference>
<dbReference type="CDD" id="cd12148">
    <property type="entry name" value="fungal_TF_MHR"/>
    <property type="match status" value="1"/>
</dbReference>
<keyword evidence="10 15" id="KW-0472">Membrane</keyword>
<feature type="domain" description="ABC transporter" evidence="16">
    <location>
        <begin position="1164"/>
        <end position="1402"/>
    </location>
</feature>
<proteinExistence type="inferred from homology"/>
<feature type="domain" description="ABC transporter" evidence="16">
    <location>
        <begin position="572"/>
        <end position="817"/>
    </location>
</feature>
<keyword evidence="19" id="KW-1185">Reference proteome</keyword>
<dbReference type="GO" id="GO:0008270">
    <property type="term" value="F:zinc ion binding"/>
    <property type="evidence" value="ECO:0007669"/>
    <property type="project" value="InterPro"/>
</dbReference>
<feature type="transmembrane region" description="Helical" evidence="15">
    <location>
        <begin position="497"/>
        <end position="515"/>
    </location>
</feature>
<feature type="transmembrane region" description="Helical" evidence="15">
    <location>
        <begin position="135"/>
        <end position="154"/>
    </location>
</feature>
<evidence type="ECO:0000256" key="8">
    <source>
        <dbReference type="ARBA" id="ARBA00022989"/>
    </source>
</evidence>
<dbReference type="SUPFAM" id="SSF52540">
    <property type="entry name" value="P-loop containing nucleoside triphosphate hydrolases"/>
    <property type="match status" value="2"/>
</dbReference>
<evidence type="ECO:0000256" key="1">
    <source>
        <dbReference type="ARBA" id="ARBA00004651"/>
    </source>
</evidence>
<feature type="transmembrane region" description="Helical" evidence="15">
    <location>
        <begin position="860"/>
        <end position="884"/>
    </location>
</feature>
<evidence type="ECO:0000256" key="15">
    <source>
        <dbReference type="SAM" id="Phobius"/>
    </source>
</evidence>
<evidence type="ECO:0000256" key="10">
    <source>
        <dbReference type="ARBA" id="ARBA00023136"/>
    </source>
</evidence>
<dbReference type="GO" id="GO:0003677">
    <property type="term" value="F:DNA binding"/>
    <property type="evidence" value="ECO:0007669"/>
    <property type="project" value="InterPro"/>
</dbReference>
<feature type="transmembrane region" description="Helical" evidence="15">
    <location>
        <begin position="1069"/>
        <end position="1092"/>
    </location>
</feature>
<evidence type="ECO:0000256" key="11">
    <source>
        <dbReference type="ARBA" id="ARBA00023163"/>
    </source>
</evidence>
<keyword evidence="13" id="KW-0539">Nucleus</keyword>
<evidence type="ECO:0000256" key="9">
    <source>
        <dbReference type="ARBA" id="ARBA00023015"/>
    </source>
</evidence>
<evidence type="ECO:0000256" key="4">
    <source>
        <dbReference type="ARBA" id="ARBA00022475"/>
    </source>
</evidence>
<evidence type="ECO:0000256" key="13">
    <source>
        <dbReference type="ARBA" id="ARBA00023242"/>
    </source>
</evidence>
<feature type="transmembrane region" description="Helical" evidence="15">
    <location>
        <begin position="985"/>
        <end position="1005"/>
    </location>
</feature>
<feature type="transmembrane region" description="Helical" evidence="15">
    <location>
        <begin position="79"/>
        <end position="98"/>
    </location>
</feature>
<evidence type="ECO:0000256" key="3">
    <source>
        <dbReference type="ARBA" id="ARBA00022448"/>
    </source>
</evidence>
<gene>
    <name evidence="18" type="ORF">ANOM_001006</name>
</gene>
<feature type="transmembrane region" description="Helical" evidence="15">
    <location>
        <begin position="461"/>
        <end position="485"/>
    </location>
</feature>
<dbReference type="Proteomes" id="UP000037505">
    <property type="component" value="Unassembled WGS sequence"/>
</dbReference>
<dbReference type="Pfam" id="PF00664">
    <property type="entry name" value="ABC_membrane"/>
    <property type="match status" value="2"/>
</dbReference>
<evidence type="ECO:0000313" key="18">
    <source>
        <dbReference type="EMBL" id="KNG90387.1"/>
    </source>
</evidence>
<dbReference type="GO" id="GO:0005886">
    <property type="term" value="C:plasma membrane"/>
    <property type="evidence" value="ECO:0007669"/>
    <property type="project" value="UniProtKB-SubCell"/>
</dbReference>
<dbReference type="FunFam" id="1.20.1560.10:FF:000055">
    <property type="entry name" value="ABC multidrug transporter (Eurofung)"/>
    <property type="match status" value="1"/>
</dbReference>
<evidence type="ECO:0000256" key="6">
    <source>
        <dbReference type="ARBA" id="ARBA00022741"/>
    </source>
</evidence>
<evidence type="ECO:0000256" key="12">
    <source>
        <dbReference type="ARBA" id="ARBA00023180"/>
    </source>
</evidence>
<evidence type="ECO:0000256" key="2">
    <source>
        <dbReference type="ARBA" id="ARBA00009726"/>
    </source>
</evidence>
<comment type="caution">
    <text evidence="18">The sequence shown here is derived from an EMBL/GenBank/DDBJ whole genome shotgun (WGS) entry which is preliminary data.</text>
</comment>
<keyword evidence="9" id="KW-0805">Transcription regulation</keyword>
<dbReference type="FunFam" id="3.40.50.300:FF:002145">
    <property type="entry name" value="ABC transporter (MsbA subfamily)"/>
    <property type="match status" value="1"/>
</dbReference>
<dbReference type="STRING" id="1509407.A0A0L1JFB1"/>
<accession>A0A0L1JFB1</accession>
<feature type="region of interest" description="Disordered" evidence="14">
    <location>
        <begin position="543"/>
        <end position="565"/>
    </location>
</feature>
<dbReference type="RefSeq" id="XP_015411310.1">
    <property type="nucleotide sequence ID" value="XM_015546264.1"/>
</dbReference>
<sequence length="2111" mass="233755">MQTTKCWAQNEDTFGPQVLGCRAGFDFTVYFEEVVFTIVPASLLICCSLIRGWGVLSALRIALLVLWTLPSTPKTSVTISSQILNLISSVLAGLLSWLEHRHFFRPSAVLSAYLFMTSVFDIAITRTLWLALSGSSIPGIYSANLALKLVLIVLESRDKTDLLRVRDNYPAAESTGDIFTRILFWWLNPVLLRGNGHQLSIDDLPAVDGTLLDDDTFHERHRSHRHGLLWVLVKDLKWAVLAGTVPRLLVIGFKYVQPYIIRRMVTWLDERSKPNLRNEGYGLLAAVGIAFVGIAISNARYQHLSYRLVTMIRTRMISTIYYKTLTMDRLQADNSAPLTLMSTDVERISAGLARLHDVWGSMVEVAIAVWLLYRELQVPTIATIIIASGCVIIALAVGKVSGRRQQAWVEAVQKRIAVTASALPHLKNIKLAGMVDTLVSSLEQYRLAEVVASKRWRRLQVLMVAVGWFNSALAPVMSLSSYALASPAPGTALTLPKAMAVLSIFALVGAPLNLLSESASGLFTAIACIERIRQFLVSPDRPQRRNQSLAEEDSDQPSENEKLSSVEDGAAVHIVDAAFGWGKEDQAESVIGPLSLTIEPATLTVIVGPVGCGKSTLLQGLLSENVQIHGTVSVRVPRIAYCGQTPWIRSATIRENIIDCSPFDSRRYQEVIEACGLNASLFVQGDETMLGSGGSSISGGQKQRVSLARAAYSTSPMLLLDDVLSGLDSATENHILHELLGPKGLLHRQQRTVILTSSSRKRIGNPASFFKLTQISLDTCLTFADRVVWLDKMGRISNQDTATESTSSLEPTIVQNSTGKDKPQTPADTDSSEAISSSARLVEALNAKQRKGDWRVFQYYFVRMGIKGMLVFFVLMTLFTFLYGFPPIWVQLWAKSPGNSSRTYRWLLLVLLPQASVNFHNILLKVTKNAPLTSLTSVDTGITTNRFSQDLQLIDTELPLSLLNALLALEYTIMLLVIICVSGEYIAVTIPFLLVVLYLIQRFYLRSSRQIRFLDIAAKAPLFSHFSETLDGLVALRAFGWQTPYRGHLRKVLMTSQRPFYTLYAAQRWLTLVLDLVISGLAVILAGIAIAVQGSLSTGLVGLALVNLISLAGNVKLLVMQWALLETSLGAVVRIRAYESITPSEVKSDEDREVPTNWPRQGKVEIIRASTRYSDAGPLALSNLSLSIPAGSRVGICGRSGSGKTSLFSVLLRMLDLHSGSVMVDGINIAMVPRAKVRAQLNAVPQEAYFLPNTSIRASIDPSDRLGDDEIVAILKEVELWEPLGGEDNIAVLDLVLRDGLLSHGQRQLFSLARALARRVAAGNILLLDEVTSHLDRRTEETIRQVVRRCFSGYTVISIAHRLETIVDFDVVVVLDAGRVVEVGAPNELLSLSTSTFRHLIASRSAAGGDRGFPTLYGRGPHKRQGGMPCLRCQRYKRNCQYSQAPAQPASNGNTRASTSPQRDSDKERCLERIVRHFMGDISFEPSSLQFVADALERDRVSSRQPSTLAPGSSELYSIHPLSTSTMIYSGEFSHWNFSRMIRRKLQSLGNDPDDSMTGDSHDPFRATGLQSPSSIVASARKYFPPRHVADFLLETFLEYTQTNYYYFDETEFRQKLDYYYTEDRYLDINDAGWICTLFMTFASGTQFAYMHASRPPYLQSMSGEDHLPDDTIGLALYRFSCRLIPDLITTASVETVQAFLLFGVYTMPIDTSGLAYTYLGLAIKMAIQNGMHRQFGEEGLDARTIELRNRLWWSAYALDRRISILHGRPVSVSPAEIDCDMPKDIPELRPSGRTTNLPNMTATLQLTEHLAKVAPIVSRLRKCPVELHQIYLKQLLHVRDELRSWWTTLPEDVHCRDLDPSKPLFRYNVHLEMTYATIIMYMGRPLILAGTPSSSASAEDRSDSAVDAGAKLCFDCVQAALRIVELCQLLQDTVGVARVSYTEFSSCRAALLAIIAQNLNTRTERLRGALTQGMSLIRRMCIGLQSARSEIAVIEALERAARRLDSRAENEDTGPGESGVGYNQFRRWAMLWQSETPPSNVGDESEPIGLENSQLPAGSFDGFFSSFPQELGAFASFPETGVQFGESLPTMLWPDDLSLPAFPPNPDAPV</sequence>
<feature type="region of interest" description="Disordered" evidence="14">
    <location>
        <begin position="1444"/>
        <end position="1467"/>
    </location>
</feature>
<feature type="transmembrane region" description="Helical" evidence="15">
    <location>
        <begin position="43"/>
        <end position="67"/>
    </location>
</feature>
<dbReference type="CDD" id="cd18579">
    <property type="entry name" value="ABC_6TM_ABCC_D1"/>
    <property type="match status" value="1"/>
</dbReference>
<dbReference type="InterPro" id="IPR007219">
    <property type="entry name" value="XnlR_reg_dom"/>
</dbReference>
<dbReference type="InterPro" id="IPR011527">
    <property type="entry name" value="ABC1_TM_dom"/>
</dbReference>
<dbReference type="InterPro" id="IPR017871">
    <property type="entry name" value="ABC_transporter-like_CS"/>
</dbReference>
<dbReference type="GO" id="GO:0005524">
    <property type="term" value="F:ATP binding"/>
    <property type="evidence" value="ECO:0007669"/>
    <property type="project" value="UniProtKB-KW"/>
</dbReference>
<dbReference type="GO" id="GO:0016887">
    <property type="term" value="F:ATP hydrolysis activity"/>
    <property type="evidence" value="ECO:0007669"/>
    <property type="project" value="InterPro"/>
</dbReference>
<dbReference type="InterPro" id="IPR050173">
    <property type="entry name" value="ABC_transporter_C-like"/>
</dbReference>